<keyword evidence="2" id="KW-1185">Reference proteome</keyword>
<proteinExistence type="predicted"/>
<dbReference type="EMBL" id="CM037014">
    <property type="protein sequence ID" value="KAH7686958.1"/>
    <property type="molecule type" value="Genomic_DNA"/>
</dbReference>
<reference evidence="2" key="1">
    <citation type="journal article" date="2022" name="Nat. Commun.">
        <title>Chromosome evolution and the genetic basis of agronomically important traits in greater yam.</title>
        <authorList>
            <person name="Bredeson J.V."/>
            <person name="Lyons J.B."/>
            <person name="Oniyinde I.O."/>
            <person name="Okereke N.R."/>
            <person name="Kolade O."/>
            <person name="Nnabue I."/>
            <person name="Nwadili C.O."/>
            <person name="Hribova E."/>
            <person name="Parker M."/>
            <person name="Nwogha J."/>
            <person name="Shu S."/>
            <person name="Carlson J."/>
            <person name="Kariba R."/>
            <person name="Muthemba S."/>
            <person name="Knop K."/>
            <person name="Barton G.J."/>
            <person name="Sherwood A.V."/>
            <person name="Lopez-Montes A."/>
            <person name="Asiedu R."/>
            <person name="Jamnadass R."/>
            <person name="Muchugi A."/>
            <person name="Goodstein D."/>
            <person name="Egesi C.N."/>
            <person name="Featherston J."/>
            <person name="Asfaw A."/>
            <person name="Simpson G.G."/>
            <person name="Dolezel J."/>
            <person name="Hendre P.S."/>
            <person name="Van Deynze A."/>
            <person name="Kumar P.L."/>
            <person name="Obidiegwu J.E."/>
            <person name="Bhattacharjee R."/>
            <person name="Rokhsar D.S."/>
        </authorList>
    </citation>
    <scope>NUCLEOTIDE SEQUENCE [LARGE SCALE GENOMIC DNA]</scope>
    <source>
        <strain evidence="2">cv. TDa95/00328</strain>
    </source>
</reference>
<sequence>MPSRQPMPPPPPPKPPPHTTAIRHHPMVVPLIAAVALATVFAAASALIFFLYRRRESKASLSMPVVQPPALQHFSYEQLRRATGSFSPSHRLGQGGFGPVFRGALPNGQAIAVKLMEAGSLHGDVQFLNELALAEKMVTLDHRWVLPPLGFCHSRSKPARWRRFKRETSIDDDDPSPGRRVLLVYELMHNGSLQDALLDRRCPELRDWSRRFSVALDIARGLQFLHSICDPPVIHGDIKPSNILLDANFSARIADFGLATFKSSIGDELQRDEEDGVEKPKKIEDDASVITVESLVTTTATMATYEKAKTQGQEEDERFSRVEETETSSSQMEVAGCLDVASTSETVGFDRLSVDSETQRSSRKRPGGVFSSKDYVMEWIRSEIKKEPPRSDWIDASSPSVLSGSGKRKASEKRKHQRRLEWWASLDEDRTKKKEKSRPAREWWREEFSEELENKHTLATITKISSNAEAEEQQGWLNNDTDSSMSTRRKKKRKKKTSGGTCGQSGQDSVDIPKGSTFSSTPSLRGTVCYVAPEFGGRQGQSSDKCDIYSFGVLLLVIISGRRPLQVTASPMSEFERANLISWARQLARLGRLLDLVDPSLSAVDKEQALLCITVALLCIQRSPAWRPSSKEIVGMLSGQLEPPSLPLEFSPPPPGKFTSKSRRKSKYQEKTKKEKDAIVQRIQRGFQI</sequence>
<keyword evidence="1" id="KW-0808">Transferase</keyword>
<organism evidence="1 2">
    <name type="scientific">Dioscorea alata</name>
    <name type="common">Purple yam</name>
    <dbReference type="NCBI Taxonomy" id="55571"/>
    <lineage>
        <taxon>Eukaryota</taxon>
        <taxon>Viridiplantae</taxon>
        <taxon>Streptophyta</taxon>
        <taxon>Embryophyta</taxon>
        <taxon>Tracheophyta</taxon>
        <taxon>Spermatophyta</taxon>
        <taxon>Magnoliopsida</taxon>
        <taxon>Liliopsida</taxon>
        <taxon>Dioscoreales</taxon>
        <taxon>Dioscoreaceae</taxon>
        <taxon>Dioscorea</taxon>
    </lineage>
</organism>
<keyword evidence="1" id="KW-0723">Serine/threonine-protein kinase</keyword>
<gene>
    <name evidence="1" type="ORF">IHE45_04G137900</name>
</gene>
<accession>A0ACB7WGM4</accession>
<protein>
    <submittedName>
        <fullName evidence="1">Non-specific serine/threonine protein kinase protein</fullName>
        <ecNumber evidence="1">2.7.11.1</ecNumber>
    </submittedName>
</protein>
<evidence type="ECO:0000313" key="1">
    <source>
        <dbReference type="EMBL" id="KAH7686958.1"/>
    </source>
</evidence>
<dbReference type="Proteomes" id="UP000827976">
    <property type="component" value="Chromosome 4"/>
</dbReference>
<keyword evidence="1" id="KW-0418">Kinase</keyword>
<name>A0ACB7WGM4_DIOAL</name>
<comment type="caution">
    <text evidence="1">The sequence shown here is derived from an EMBL/GenBank/DDBJ whole genome shotgun (WGS) entry which is preliminary data.</text>
</comment>
<evidence type="ECO:0000313" key="2">
    <source>
        <dbReference type="Proteomes" id="UP000827976"/>
    </source>
</evidence>
<dbReference type="EC" id="2.7.11.1" evidence="1"/>